<evidence type="ECO:0000256" key="1">
    <source>
        <dbReference type="SAM" id="SignalP"/>
    </source>
</evidence>
<dbReference type="GO" id="GO:0016787">
    <property type="term" value="F:hydrolase activity"/>
    <property type="evidence" value="ECO:0007669"/>
    <property type="project" value="UniProtKB-ARBA"/>
</dbReference>
<reference evidence="4" key="2">
    <citation type="submission" date="2016-11" db="EMBL/GenBank/DDBJ databases">
        <authorList>
            <person name="Varghese N."/>
            <person name="Submissions S."/>
        </authorList>
    </citation>
    <scope>NUCLEOTIDE SEQUENCE [LARGE SCALE GENOMIC DNA]</scope>
    <source>
        <strain evidence="4">DSM 19859</strain>
    </source>
</reference>
<protein>
    <submittedName>
        <fullName evidence="3">Type I phosphodiesterase / nucleotide pyrophosphatase</fullName>
    </submittedName>
    <submittedName>
        <fullName evidence="2">Type I phosphodiesterase/nucleotide pyrophosphatase</fullName>
    </submittedName>
</protein>
<keyword evidence="5" id="KW-1185">Reference proteome</keyword>
<dbReference type="PANTHER" id="PTHR10151:SF120">
    <property type="entry name" value="BIS(5'-ADENOSYL)-TRIPHOSPHATASE"/>
    <property type="match status" value="1"/>
</dbReference>
<organism evidence="3 4">
    <name type="scientific">Leeuwenhoekiella palythoae</name>
    <dbReference type="NCBI Taxonomy" id="573501"/>
    <lineage>
        <taxon>Bacteria</taxon>
        <taxon>Pseudomonadati</taxon>
        <taxon>Bacteroidota</taxon>
        <taxon>Flavobacteriia</taxon>
        <taxon>Flavobacteriales</taxon>
        <taxon>Flavobacteriaceae</taxon>
        <taxon>Leeuwenhoekiella</taxon>
    </lineage>
</organism>
<dbReference type="Pfam" id="PF01663">
    <property type="entry name" value="Phosphodiest"/>
    <property type="match status" value="1"/>
</dbReference>
<dbReference type="Proteomes" id="UP000184240">
    <property type="component" value="Unassembled WGS sequence"/>
</dbReference>
<dbReference type="SUPFAM" id="SSF53649">
    <property type="entry name" value="Alkaline phosphatase-like"/>
    <property type="match status" value="1"/>
</dbReference>
<dbReference type="EMBL" id="FQXT01000001">
    <property type="protein sequence ID" value="SHH35812.1"/>
    <property type="molecule type" value="Genomic_DNA"/>
</dbReference>
<dbReference type="STRING" id="573501.SAMN04487999_0004"/>
<evidence type="ECO:0000313" key="5">
    <source>
        <dbReference type="Proteomes" id="UP000290037"/>
    </source>
</evidence>
<dbReference type="EMBL" id="QOVN01000004">
    <property type="protein sequence ID" value="RXG29009.1"/>
    <property type="molecule type" value="Genomic_DNA"/>
</dbReference>
<name>A0A1M5SAZ8_9FLAO</name>
<gene>
    <name evidence="2" type="ORF">DSM01_2472</name>
    <name evidence="3" type="ORF">SAMN04487999_0004</name>
</gene>
<dbReference type="Gene3D" id="3.40.720.10">
    <property type="entry name" value="Alkaline Phosphatase, subunit A"/>
    <property type="match status" value="1"/>
</dbReference>
<proteinExistence type="predicted"/>
<dbReference type="InterPro" id="IPR002591">
    <property type="entry name" value="Phosphodiest/P_Trfase"/>
</dbReference>
<evidence type="ECO:0000313" key="2">
    <source>
        <dbReference type="EMBL" id="RXG29009.1"/>
    </source>
</evidence>
<dbReference type="AlphaFoldDB" id="A0A1M5SAZ8"/>
<accession>A0A1M5SAZ8</accession>
<sequence length="419" mass="47263">MHLKKTVLLITLFASIINLNAQLQKTTSIKQKVVFIIVDGIAYDMIVNNPSPRLDEIAGEGSITQAYVGGLKEGYSETPTISAVGYNSLLTGVWANKHNVWGNSIKDPNYNYPTIFRLFKDQYPNGKTAVFSTWLDNRTKLIGEGLDQTRAVEVDYKFDGYELDTIRFPHDAKREYIKNIDALVAKEAAFTIKTQAPDLSWVYLEYSDDMGHGYGDSPQLTAAIKYEDSLIGSIYDAVKFREQSHQEDWLFLVTTDHGRSPKDGKHHGGQTDRERSTWIVTNSKNTNTYFDTQIPAIVDLLPTMTSFLNLDVAKDIRSEWDGVSLIDPVDFINVQAEVLDNRLHLEWETLGNKNTQVSILITNTNDKKLGGKDNYTKIGQTSLGSERFDIVLKKGKKLPVKILLQTENTTQNVWIISNN</sequence>
<dbReference type="OrthoDB" id="279982at2"/>
<dbReference type="Proteomes" id="UP000290037">
    <property type="component" value="Unassembled WGS sequence"/>
</dbReference>
<reference evidence="2 5" key="3">
    <citation type="submission" date="2018-07" db="EMBL/GenBank/DDBJ databases">
        <title>Leeuwenhoekiella genomics.</title>
        <authorList>
            <person name="Tahon G."/>
            <person name="Willems A."/>
        </authorList>
    </citation>
    <scope>NUCLEOTIDE SEQUENCE [LARGE SCALE GENOMIC DNA]</scope>
    <source>
        <strain evidence="2 5">LMG 24856</strain>
    </source>
</reference>
<feature type="chain" id="PRO_5012296570" evidence="1">
    <location>
        <begin position="22"/>
        <end position="419"/>
    </location>
</feature>
<keyword evidence="1" id="KW-0732">Signal</keyword>
<reference evidence="3" key="1">
    <citation type="submission" date="2016-11" db="EMBL/GenBank/DDBJ databases">
        <authorList>
            <person name="Jaros S."/>
            <person name="Januszkiewicz K."/>
            <person name="Wedrychowicz H."/>
        </authorList>
    </citation>
    <scope>NUCLEOTIDE SEQUENCE [LARGE SCALE GENOMIC DNA]</scope>
    <source>
        <strain evidence="3">DSM 19859</strain>
    </source>
</reference>
<feature type="signal peptide" evidence="1">
    <location>
        <begin position="1"/>
        <end position="21"/>
    </location>
</feature>
<dbReference type="InterPro" id="IPR017850">
    <property type="entry name" value="Alkaline_phosphatase_core_sf"/>
</dbReference>
<evidence type="ECO:0000313" key="3">
    <source>
        <dbReference type="EMBL" id="SHH35812.1"/>
    </source>
</evidence>
<evidence type="ECO:0000313" key="4">
    <source>
        <dbReference type="Proteomes" id="UP000184240"/>
    </source>
</evidence>
<dbReference type="PANTHER" id="PTHR10151">
    <property type="entry name" value="ECTONUCLEOTIDE PYROPHOSPHATASE/PHOSPHODIESTERASE"/>
    <property type="match status" value="1"/>
</dbReference>